<evidence type="ECO:0000256" key="11">
    <source>
        <dbReference type="ARBA" id="ARBA00047906"/>
    </source>
</evidence>
<dbReference type="SUPFAM" id="SSF69593">
    <property type="entry name" value="Glycerol-3-phosphate (1)-acyltransferase"/>
    <property type="match status" value="1"/>
</dbReference>
<evidence type="ECO:0000256" key="10">
    <source>
        <dbReference type="ARBA" id="ARBA00024323"/>
    </source>
</evidence>
<evidence type="ECO:0000256" key="6">
    <source>
        <dbReference type="ARBA" id="ARBA00023098"/>
    </source>
</evidence>
<evidence type="ECO:0000256" key="2">
    <source>
        <dbReference type="ARBA" id="ARBA00010524"/>
    </source>
</evidence>
<organism evidence="14 15">
    <name type="scientific">Tolypocladium ophioglossoides (strain CBS 100239)</name>
    <name type="common">Snaketongue truffleclub</name>
    <name type="synonym">Elaphocordyceps ophioglossoides</name>
    <dbReference type="NCBI Taxonomy" id="1163406"/>
    <lineage>
        <taxon>Eukaryota</taxon>
        <taxon>Fungi</taxon>
        <taxon>Dikarya</taxon>
        <taxon>Ascomycota</taxon>
        <taxon>Pezizomycotina</taxon>
        <taxon>Sordariomycetes</taxon>
        <taxon>Hypocreomycetidae</taxon>
        <taxon>Hypocreales</taxon>
        <taxon>Ophiocordycipitaceae</taxon>
        <taxon>Tolypocladium</taxon>
    </lineage>
</organism>
<accession>A0A0L0NFX2</accession>
<dbReference type="EMBL" id="LFRF01000005">
    <property type="protein sequence ID" value="KND92640.1"/>
    <property type="molecule type" value="Genomic_DNA"/>
</dbReference>
<dbReference type="InterPro" id="IPR000872">
    <property type="entry name" value="Tafazzin"/>
</dbReference>
<protein>
    <recommendedName>
        <fullName evidence="12">Tafazzin family protein</fullName>
    </recommendedName>
</protein>
<comment type="similarity">
    <text evidence="2 12">Belongs to the taffazin family.</text>
</comment>
<dbReference type="OrthoDB" id="193467at2759"/>
<dbReference type="GO" id="GO:0005741">
    <property type="term" value="C:mitochondrial outer membrane"/>
    <property type="evidence" value="ECO:0007669"/>
    <property type="project" value="UniProtKB-SubCell"/>
</dbReference>
<dbReference type="PANTHER" id="PTHR12497">
    <property type="entry name" value="TAZ PROTEIN TAFAZZIN"/>
    <property type="match status" value="1"/>
</dbReference>
<evidence type="ECO:0000256" key="12">
    <source>
        <dbReference type="RuleBase" id="RU365062"/>
    </source>
</evidence>
<dbReference type="Proteomes" id="UP000036947">
    <property type="component" value="Unassembled WGS sequence"/>
</dbReference>
<evidence type="ECO:0000259" key="13">
    <source>
        <dbReference type="SMART" id="SM00563"/>
    </source>
</evidence>
<keyword evidence="5" id="KW-0999">Mitochondrion inner membrane</keyword>
<dbReference type="GO" id="GO:0097250">
    <property type="term" value="P:mitochondrial respirasome assembly"/>
    <property type="evidence" value="ECO:0007669"/>
    <property type="project" value="EnsemblFungi"/>
</dbReference>
<dbReference type="GO" id="GO:0007007">
    <property type="term" value="P:inner mitochondrial membrane organization"/>
    <property type="evidence" value="ECO:0007669"/>
    <property type="project" value="EnsemblFungi"/>
</dbReference>
<dbReference type="GO" id="GO:0005743">
    <property type="term" value="C:mitochondrial inner membrane"/>
    <property type="evidence" value="ECO:0007669"/>
    <property type="project" value="UniProtKB-SubCell"/>
</dbReference>
<evidence type="ECO:0000256" key="4">
    <source>
        <dbReference type="ARBA" id="ARBA00022787"/>
    </source>
</evidence>
<name>A0A0L0NFX2_TOLOC</name>
<evidence type="ECO:0000256" key="9">
    <source>
        <dbReference type="ARBA" id="ARBA00023315"/>
    </source>
</evidence>
<evidence type="ECO:0000256" key="1">
    <source>
        <dbReference type="ARBA" id="ARBA00004137"/>
    </source>
</evidence>
<dbReference type="GO" id="GO:0042773">
    <property type="term" value="P:ATP synthesis coupled electron transport"/>
    <property type="evidence" value="ECO:0007669"/>
    <property type="project" value="EnsemblFungi"/>
</dbReference>
<keyword evidence="3 14" id="KW-0808">Transferase</keyword>
<dbReference type="SMART" id="SM00563">
    <property type="entry name" value="PlsC"/>
    <property type="match status" value="1"/>
</dbReference>
<dbReference type="InterPro" id="IPR002123">
    <property type="entry name" value="Plipid/glycerol_acylTrfase"/>
</dbReference>
<evidence type="ECO:0000313" key="14">
    <source>
        <dbReference type="EMBL" id="KND92640.1"/>
    </source>
</evidence>
<keyword evidence="4" id="KW-1000">Mitochondrion outer membrane</keyword>
<keyword evidence="8" id="KW-0472">Membrane</keyword>
<keyword evidence="6" id="KW-0443">Lipid metabolism</keyword>
<keyword evidence="7" id="KW-0496">Mitochondrion</keyword>
<evidence type="ECO:0000256" key="5">
    <source>
        <dbReference type="ARBA" id="ARBA00022792"/>
    </source>
</evidence>
<comment type="catalytic activity">
    <reaction evidence="11">
        <text>1'-[1,2-diacyl-sn-glycero-3-phospho],3'-[1-acyl-sn-glycero-3-phospho]-glycerol + a 1,2-diacyl-sn-glycero-3-phosphocholine = a cardiolipin + a 1-acyl-sn-glycero-3-phosphocholine</text>
        <dbReference type="Rhea" id="RHEA:33731"/>
        <dbReference type="ChEBI" id="CHEBI:57643"/>
        <dbReference type="ChEBI" id="CHEBI:58168"/>
        <dbReference type="ChEBI" id="CHEBI:62237"/>
        <dbReference type="ChEBI" id="CHEBI:64743"/>
    </reaction>
    <physiologicalReaction direction="left-to-right" evidence="11">
        <dbReference type="Rhea" id="RHEA:33732"/>
    </physiologicalReaction>
    <physiologicalReaction direction="right-to-left" evidence="11">
        <dbReference type="Rhea" id="RHEA:33733"/>
    </physiologicalReaction>
</comment>
<keyword evidence="15" id="KW-1185">Reference proteome</keyword>
<gene>
    <name evidence="14" type="ORF">TOPH_02543</name>
</gene>
<dbReference type="GO" id="GO:0035965">
    <property type="term" value="P:cardiolipin acyl-chain remodeling"/>
    <property type="evidence" value="ECO:0007669"/>
    <property type="project" value="EnsemblFungi"/>
</dbReference>
<keyword evidence="9 14" id="KW-0012">Acyltransferase</keyword>
<comment type="caution">
    <text evidence="14">The sequence shown here is derived from an EMBL/GenBank/DDBJ whole genome shotgun (WGS) entry which is preliminary data.</text>
</comment>
<evidence type="ECO:0000256" key="8">
    <source>
        <dbReference type="ARBA" id="ARBA00023136"/>
    </source>
</evidence>
<sequence>MSGPASPASPGLSWRLASMAIMGTVGALSRGFLYGLNNVEVTGLDHLLDTLDRRKTQGRERGLLTVCNHVAVLDDPLMWGILPLRYTTDVENLRWGLGAHDICFKNRFVKPTRAPTMRRAVERAHPDLSSSVWSTFFSLGQVLPTRRLWHSPLGGLYQPTMAQAINLLSNPPKSTVAPKLAFSTDGTDSFPAPAAYTANRHAWVHVFPEACCHQSPDSGLRYFKWGISRLILESDPAPEFIPMFIHGTQSIMPEDREWPRFLPRIGKRVRVVIGEPTDVDRVFGHHRAAWKRLVDRGDTELLKRDPEAVQLRIEVAKSVRGEIEKLRESIGLPREEDEAAALAETWSKEPNKRKFKSPVDGSLINRH</sequence>
<dbReference type="PANTHER" id="PTHR12497:SF0">
    <property type="entry name" value="TAFAZZIN"/>
    <property type="match status" value="1"/>
</dbReference>
<feature type="domain" description="Phospholipid/glycerol acyltransferase" evidence="13">
    <location>
        <begin position="63"/>
        <end position="248"/>
    </location>
</feature>
<dbReference type="GO" id="GO:0047184">
    <property type="term" value="F:1-acylglycerophosphocholine O-acyltransferase activity"/>
    <property type="evidence" value="ECO:0007669"/>
    <property type="project" value="EnsemblFungi"/>
</dbReference>
<dbReference type="PRINTS" id="PR00979">
    <property type="entry name" value="TAFAZZIN"/>
</dbReference>
<evidence type="ECO:0000256" key="7">
    <source>
        <dbReference type="ARBA" id="ARBA00023128"/>
    </source>
</evidence>
<dbReference type="GO" id="GO:0008654">
    <property type="term" value="P:phospholipid biosynthetic process"/>
    <property type="evidence" value="ECO:0007669"/>
    <property type="project" value="EnsemblFungi"/>
</dbReference>
<evidence type="ECO:0000256" key="3">
    <source>
        <dbReference type="ARBA" id="ARBA00022679"/>
    </source>
</evidence>
<dbReference type="CDD" id="cd07989">
    <property type="entry name" value="LPLAT_AGPAT-like"/>
    <property type="match status" value="1"/>
</dbReference>
<dbReference type="AlphaFoldDB" id="A0A0L0NFX2"/>
<comment type="subcellular location">
    <subcellularLocation>
        <location evidence="1">Mitochondrion inner membrane</location>
        <topology evidence="1">Peripheral membrane protein</topology>
        <orientation evidence="1">Intermembrane side</orientation>
    </subcellularLocation>
    <subcellularLocation>
        <location evidence="10">Mitochondrion outer membrane</location>
        <topology evidence="10">Peripheral membrane protein</topology>
        <orientation evidence="10">Intermembrane side</orientation>
    </subcellularLocation>
</comment>
<proteinExistence type="inferred from homology"/>
<evidence type="ECO:0000313" key="15">
    <source>
        <dbReference type="Proteomes" id="UP000036947"/>
    </source>
</evidence>
<dbReference type="STRING" id="1163406.A0A0L0NFX2"/>
<reference evidence="14 15" key="1">
    <citation type="journal article" date="2015" name="BMC Genomics">
        <title>The genome of the truffle-parasite Tolypocladium ophioglossoides and the evolution of antifungal peptaibiotics.</title>
        <authorList>
            <person name="Quandt C.A."/>
            <person name="Bushley K.E."/>
            <person name="Spatafora J.W."/>
        </authorList>
    </citation>
    <scope>NUCLEOTIDE SEQUENCE [LARGE SCALE GENOMIC DNA]</scope>
    <source>
        <strain evidence="14 15">CBS 100239</strain>
    </source>
</reference>